<evidence type="ECO:0000313" key="2">
    <source>
        <dbReference type="Proteomes" id="UP000195521"/>
    </source>
</evidence>
<keyword evidence="2" id="KW-1185">Reference proteome</keyword>
<dbReference type="Proteomes" id="UP000195521">
    <property type="component" value="Unassembled WGS sequence"/>
</dbReference>
<comment type="caution">
    <text evidence="1">The sequence shown here is derived from an EMBL/GenBank/DDBJ whole genome shotgun (WGS) entry which is preliminary data.</text>
</comment>
<name>A0A1Y1JQF2_PLAGO</name>
<dbReference type="RefSeq" id="XP_028547320.1">
    <property type="nucleotide sequence ID" value="XM_028691519.1"/>
</dbReference>
<evidence type="ECO:0000313" key="1">
    <source>
        <dbReference type="EMBL" id="GAW84731.1"/>
    </source>
</evidence>
<organism evidence="1 2">
    <name type="scientific">Plasmodium gonderi</name>
    <dbReference type="NCBI Taxonomy" id="77519"/>
    <lineage>
        <taxon>Eukaryota</taxon>
        <taxon>Sar</taxon>
        <taxon>Alveolata</taxon>
        <taxon>Apicomplexa</taxon>
        <taxon>Aconoidasida</taxon>
        <taxon>Haemosporida</taxon>
        <taxon>Plasmodiidae</taxon>
        <taxon>Plasmodium</taxon>
        <taxon>Plasmodium (Plasmodium)</taxon>
    </lineage>
</organism>
<dbReference type="EMBL" id="BDQF01000705">
    <property type="protein sequence ID" value="GAW84731.1"/>
    <property type="molecule type" value="Genomic_DNA"/>
</dbReference>
<feature type="non-terminal residue" evidence="1">
    <location>
        <position position="125"/>
    </location>
</feature>
<proteinExistence type="predicted"/>
<dbReference type="OrthoDB" id="382545at2759"/>
<accession>A0A1Y1JQF2</accession>
<reference evidence="2" key="1">
    <citation type="submission" date="2017-04" db="EMBL/GenBank/DDBJ databases">
        <title>Plasmodium gonderi genome.</title>
        <authorList>
            <person name="Arisue N."/>
            <person name="Honma H."/>
            <person name="Kawai S."/>
            <person name="Tougan T."/>
            <person name="Tanabe K."/>
            <person name="Horii T."/>
        </authorList>
    </citation>
    <scope>NUCLEOTIDE SEQUENCE [LARGE SCALE GENOMIC DNA]</scope>
    <source>
        <strain evidence="2">ATCC 30045</strain>
    </source>
</reference>
<sequence length="125" mass="14708">MGGNIYEIVKEISEYKNIIGTYSDSNNRTTYNNNCNNVNNEISYFQKCKDEEICHKFMYYLNELEGKYNGKDAGCIYLYYWLYVKCNGNCVSTEIIESYINLIKKYESEGDTTMCTKYEKNDISK</sequence>
<protein>
    <submittedName>
        <fullName evidence="1">Variable surface protein</fullName>
    </submittedName>
</protein>
<dbReference type="GeneID" id="39745539"/>
<gene>
    <name evidence="1" type="ORF">PGO_004655</name>
</gene>
<dbReference type="AlphaFoldDB" id="A0A1Y1JQF2"/>